<accession>M2RDZ0</accession>
<organism evidence="1 2">
    <name type="scientific">Ceriporiopsis subvermispora (strain B)</name>
    <name type="common">White-rot fungus</name>
    <name type="synonym">Gelatoporia subvermispora</name>
    <dbReference type="NCBI Taxonomy" id="914234"/>
    <lineage>
        <taxon>Eukaryota</taxon>
        <taxon>Fungi</taxon>
        <taxon>Dikarya</taxon>
        <taxon>Basidiomycota</taxon>
        <taxon>Agaricomycotina</taxon>
        <taxon>Agaricomycetes</taxon>
        <taxon>Polyporales</taxon>
        <taxon>Gelatoporiaceae</taxon>
        <taxon>Gelatoporia</taxon>
    </lineage>
</organism>
<sequence length="123" mass="14266">MIPSFVWMHDRSSRSQVPISHLSRWTSSLSRMGSDMSIGDCDEARNWRRTASWSFFVALSGQRYHSYGHLCSRSLGLDIVHKSTYTWKRSNGLWDPRLDSLLIALFSEAPRTLCPAPWFLTHY</sequence>
<dbReference type="HOGENOM" id="CLU_2014983_0_0_1"/>
<reference evidence="1 2" key="1">
    <citation type="journal article" date="2012" name="Proc. Natl. Acad. Sci. U.S.A.">
        <title>Comparative genomics of Ceriporiopsis subvermispora and Phanerochaete chrysosporium provide insight into selective ligninolysis.</title>
        <authorList>
            <person name="Fernandez-Fueyo E."/>
            <person name="Ruiz-Duenas F.J."/>
            <person name="Ferreira P."/>
            <person name="Floudas D."/>
            <person name="Hibbett D.S."/>
            <person name="Canessa P."/>
            <person name="Larrondo L.F."/>
            <person name="James T.Y."/>
            <person name="Seelenfreund D."/>
            <person name="Lobos S."/>
            <person name="Polanco R."/>
            <person name="Tello M."/>
            <person name="Honda Y."/>
            <person name="Watanabe T."/>
            <person name="Watanabe T."/>
            <person name="Ryu J.S."/>
            <person name="Kubicek C.P."/>
            <person name="Schmoll M."/>
            <person name="Gaskell J."/>
            <person name="Hammel K.E."/>
            <person name="St John F.J."/>
            <person name="Vanden Wymelenberg A."/>
            <person name="Sabat G."/>
            <person name="Splinter BonDurant S."/>
            <person name="Syed K."/>
            <person name="Yadav J.S."/>
            <person name="Doddapaneni H."/>
            <person name="Subramanian V."/>
            <person name="Lavin J.L."/>
            <person name="Oguiza J.A."/>
            <person name="Perez G."/>
            <person name="Pisabarro A.G."/>
            <person name="Ramirez L."/>
            <person name="Santoyo F."/>
            <person name="Master E."/>
            <person name="Coutinho P.M."/>
            <person name="Henrissat B."/>
            <person name="Lombard V."/>
            <person name="Magnuson J.K."/>
            <person name="Kuees U."/>
            <person name="Hori C."/>
            <person name="Igarashi K."/>
            <person name="Samejima M."/>
            <person name="Held B.W."/>
            <person name="Barry K.W."/>
            <person name="LaButti K.M."/>
            <person name="Lapidus A."/>
            <person name="Lindquist E.A."/>
            <person name="Lucas S.M."/>
            <person name="Riley R."/>
            <person name="Salamov A.A."/>
            <person name="Hoffmeister D."/>
            <person name="Schwenk D."/>
            <person name="Hadar Y."/>
            <person name="Yarden O."/>
            <person name="de Vries R.P."/>
            <person name="Wiebenga A."/>
            <person name="Stenlid J."/>
            <person name="Eastwood D."/>
            <person name="Grigoriev I.V."/>
            <person name="Berka R.M."/>
            <person name="Blanchette R.A."/>
            <person name="Kersten P."/>
            <person name="Martinez A.T."/>
            <person name="Vicuna R."/>
            <person name="Cullen D."/>
        </authorList>
    </citation>
    <scope>NUCLEOTIDE SEQUENCE [LARGE SCALE GENOMIC DNA]</scope>
    <source>
        <strain evidence="1 2">B</strain>
    </source>
</reference>
<protein>
    <submittedName>
        <fullName evidence="1">Uncharacterized protein</fullName>
    </submittedName>
</protein>
<proteinExistence type="predicted"/>
<evidence type="ECO:0000313" key="2">
    <source>
        <dbReference type="Proteomes" id="UP000016930"/>
    </source>
</evidence>
<evidence type="ECO:0000313" key="1">
    <source>
        <dbReference type="EMBL" id="EMD37026.1"/>
    </source>
</evidence>
<dbReference type="EMBL" id="KB445797">
    <property type="protein sequence ID" value="EMD37026.1"/>
    <property type="molecule type" value="Genomic_DNA"/>
</dbReference>
<dbReference type="Proteomes" id="UP000016930">
    <property type="component" value="Unassembled WGS sequence"/>
</dbReference>
<dbReference type="AlphaFoldDB" id="M2RDZ0"/>
<gene>
    <name evidence="1" type="ORF">CERSUDRAFT_114922</name>
</gene>
<keyword evidence="2" id="KW-1185">Reference proteome</keyword>
<name>M2RDZ0_CERS8</name>